<dbReference type="EMBL" id="SOSA01000959">
    <property type="protein sequence ID" value="THC88023.1"/>
    <property type="molecule type" value="Genomic_DNA"/>
</dbReference>
<dbReference type="Proteomes" id="UP000308092">
    <property type="component" value="Unassembled WGS sequence"/>
</dbReference>
<evidence type="ECO:0000313" key="2">
    <source>
        <dbReference type="Proteomes" id="UP000308092"/>
    </source>
</evidence>
<keyword evidence="2" id="KW-1185">Reference proteome</keyword>
<name>A0A4S3J009_9EURO</name>
<accession>A0A4S3J009</accession>
<reference evidence="1 2" key="1">
    <citation type="submission" date="2019-03" db="EMBL/GenBank/DDBJ databases">
        <title>The genome sequence of a newly discovered highly antifungal drug resistant Aspergillus species, Aspergillus tanneri NIH 1004.</title>
        <authorList>
            <person name="Mounaud S."/>
            <person name="Singh I."/>
            <person name="Joardar V."/>
            <person name="Pakala S."/>
            <person name="Pakala S."/>
            <person name="Venepally P."/>
            <person name="Hoover J."/>
            <person name="Nierman W."/>
            <person name="Chung J."/>
            <person name="Losada L."/>
        </authorList>
    </citation>
    <scope>NUCLEOTIDE SEQUENCE [LARGE SCALE GENOMIC DNA]</scope>
    <source>
        <strain evidence="1 2">NIH1004</strain>
    </source>
</reference>
<proteinExistence type="predicted"/>
<gene>
    <name evidence="1" type="ORF">EYZ11_012532</name>
</gene>
<dbReference type="VEuPathDB" id="FungiDB:EYZ11_012532"/>
<evidence type="ECO:0000313" key="1">
    <source>
        <dbReference type="EMBL" id="THC88023.1"/>
    </source>
</evidence>
<comment type="caution">
    <text evidence="1">The sequence shown here is derived from an EMBL/GenBank/DDBJ whole genome shotgun (WGS) entry which is preliminary data.</text>
</comment>
<organism evidence="1 2">
    <name type="scientific">Aspergillus tanneri</name>
    <dbReference type="NCBI Taxonomy" id="1220188"/>
    <lineage>
        <taxon>Eukaryota</taxon>
        <taxon>Fungi</taxon>
        <taxon>Dikarya</taxon>
        <taxon>Ascomycota</taxon>
        <taxon>Pezizomycotina</taxon>
        <taxon>Eurotiomycetes</taxon>
        <taxon>Eurotiomycetidae</taxon>
        <taxon>Eurotiales</taxon>
        <taxon>Aspergillaceae</taxon>
        <taxon>Aspergillus</taxon>
        <taxon>Aspergillus subgen. Circumdati</taxon>
    </lineage>
</organism>
<protein>
    <submittedName>
        <fullName evidence="1">Uncharacterized protein</fullName>
    </submittedName>
</protein>
<sequence>MADSPRTPTTPNST</sequence>